<protein>
    <submittedName>
        <fullName evidence="2">Type II secretion system protein</fullName>
    </submittedName>
</protein>
<dbReference type="PANTHER" id="PTHR30093">
    <property type="entry name" value="GENERAL SECRETION PATHWAY PROTEIN G"/>
    <property type="match status" value="1"/>
</dbReference>
<dbReference type="NCBIfam" id="TIGR02532">
    <property type="entry name" value="IV_pilin_GFxxxE"/>
    <property type="match status" value="1"/>
</dbReference>
<dbReference type="InterPro" id="IPR045584">
    <property type="entry name" value="Pilin-like"/>
</dbReference>
<evidence type="ECO:0000313" key="3">
    <source>
        <dbReference type="Proteomes" id="UP000658278"/>
    </source>
</evidence>
<accession>A0A934R738</accession>
<evidence type="ECO:0000313" key="2">
    <source>
        <dbReference type="EMBL" id="MBK1826499.1"/>
    </source>
</evidence>
<reference evidence="2" key="1">
    <citation type="submission" date="2021-01" db="EMBL/GenBank/DDBJ databases">
        <title>Modified the classification status of verrucomicrobia.</title>
        <authorList>
            <person name="Feng X."/>
        </authorList>
    </citation>
    <scope>NUCLEOTIDE SEQUENCE</scope>
    <source>
        <strain evidence="2">KCTC 22201</strain>
    </source>
</reference>
<keyword evidence="1" id="KW-0472">Membrane</keyword>
<gene>
    <name evidence="2" type="ORF">JIN81_05680</name>
</gene>
<keyword evidence="1" id="KW-1133">Transmembrane helix</keyword>
<dbReference type="EMBL" id="JAENII010000003">
    <property type="protein sequence ID" value="MBK1826499.1"/>
    <property type="molecule type" value="Genomic_DNA"/>
</dbReference>
<comment type="caution">
    <text evidence="2">The sequence shown here is derived from an EMBL/GenBank/DDBJ whole genome shotgun (WGS) entry which is preliminary data.</text>
</comment>
<dbReference type="Gene3D" id="3.30.700.10">
    <property type="entry name" value="Glycoprotein, Type 4 Pilin"/>
    <property type="match status" value="1"/>
</dbReference>
<organism evidence="2 3">
    <name type="scientific">Haloferula rosea</name>
    <dbReference type="NCBI Taxonomy" id="490093"/>
    <lineage>
        <taxon>Bacteria</taxon>
        <taxon>Pseudomonadati</taxon>
        <taxon>Verrucomicrobiota</taxon>
        <taxon>Verrucomicrobiia</taxon>
        <taxon>Verrucomicrobiales</taxon>
        <taxon>Verrucomicrobiaceae</taxon>
        <taxon>Haloferula</taxon>
    </lineage>
</organism>
<sequence length="192" mass="20530">MKIDNKTRRPSGFTLIELLVVITIVAVLAAMSFAGVNAALKKARKTEGTVAAAALSDAVERFYSEYNRLPDLPENMQTDAGPGVQLLTILLGDEGTGSDSENPRQVVFLEAKEAKAKKGGIDYGSGSGGSAQGMYDPFGNPFNVVLNTNYDDTLSFSYGGKQYNLRGRNVAVYSAGADQEEGTVDDITTFQR</sequence>
<feature type="transmembrane region" description="Helical" evidence="1">
    <location>
        <begin position="12"/>
        <end position="36"/>
    </location>
</feature>
<dbReference type="AlphaFoldDB" id="A0A934R738"/>
<dbReference type="RefSeq" id="WP_200277513.1">
    <property type="nucleotide sequence ID" value="NZ_JAENII010000003.1"/>
</dbReference>
<proteinExistence type="predicted"/>
<keyword evidence="1" id="KW-0812">Transmembrane</keyword>
<dbReference type="Pfam" id="PF07963">
    <property type="entry name" value="N_methyl"/>
    <property type="match status" value="1"/>
</dbReference>
<dbReference type="Proteomes" id="UP000658278">
    <property type="component" value="Unassembled WGS sequence"/>
</dbReference>
<evidence type="ECO:0000256" key="1">
    <source>
        <dbReference type="SAM" id="Phobius"/>
    </source>
</evidence>
<name>A0A934R738_9BACT</name>
<dbReference type="PROSITE" id="PS00409">
    <property type="entry name" value="PROKAR_NTER_METHYL"/>
    <property type="match status" value="1"/>
</dbReference>
<keyword evidence="3" id="KW-1185">Reference proteome</keyword>
<dbReference type="SUPFAM" id="SSF54523">
    <property type="entry name" value="Pili subunits"/>
    <property type="match status" value="1"/>
</dbReference>
<dbReference type="InterPro" id="IPR012902">
    <property type="entry name" value="N_methyl_site"/>
</dbReference>